<evidence type="ECO:0000313" key="1">
    <source>
        <dbReference type="EMBL" id="QWM89811.1"/>
    </source>
</evidence>
<dbReference type="RefSeq" id="YP_010359383.1">
    <property type="nucleotide sequence ID" value="NC_062772.1"/>
</dbReference>
<evidence type="ECO:0000313" key="2">
    <source>
        <dbReference type="Proteomes" id="UP000827562"/>
    </source>
</evidence>
<dbReference type="KEGG" id="vg:75692125"/>
<name>A0AAE7RUS9_9CAUD</name>
<dbReference type="Proteomes" id="UP000827562">
    <property type="component" value="Segment"/>
</dbReference>
<gene>
    <name evidence="1" type="primary">gp_16581</name>
</gene>
<protein>
    <submittedName>
        <fullName evidence="1">Uncharacterized protein</fullName>
    </submittedName>
</protein>
<accession>A0AAE7RUS9</accession>
<reference evidence="1 2" key="1">
    <citation type="submission" date="2021-04" db="EMBL/GenBank/DDBJ databases">
        <authorList>
            <person name="Shkoporov A.N."/>
            <person name="Stockdale S.R."/>
            <person name="Guerin E."/>
            <person name="Ross R.P."/>
            <person name="Hill C."/>
        </authorList>
    </citation>
    <scope>NUCLEOTIDE SEQUENCE [LARGE SCALE GENOMIC DNA]</scope>
    <source>
        <strain evidence="2">cr77_1</strain>
    </source>
</reference>
<dbReference type="EMBL" id="MZ130482">
    <property type="protein sequence ID" value="QWM89811.1"/>
    <property type="molecule type" value="Genomic_DNA"/>
</dbReference>
<dbReference type="GeneID" id="75692125"/>
<sequence length="143" mass="16056">MKTTVNGLAMIILPPNISVGEAEILFSEVLKKLRLESTKISTINANNEAFASIFNANDLFKPSEARVLLADNLLVKFAQFVNDPISFATAFVSEYYGPRDEINHAVVTDIASIEEGSADWALFERKRLTFLIYQCRNILNNQR</sequence>
<keyword evidence="2" id="KW-1185">Reference proteome</keyword>
<proteinExistence type="predicted"/>
<organism evidence="1 2">
    <name type="scientific">uncultured phage cr77_1</name>
    <dbReference type="NCBI Taxonomy" id="2986410"/>
    <lineage>
        <taxon>Viruses</taxon>
        <taxon>Duplodnaviria</taxon>
        <taxon>Heunggongvirae</taxon>
        <taxon>Uroviricota</taxon>
        <taxon>Caudoviricetes</taxon>
        <taxon>Crassvirales</taxon>
        <taxon>Suoliviridae</taxon>
        <taxon>Boorivirinae</taxon>
        <taxon>Canhaevirus</taxon>
        <taxon>Canhaevirus faecalis</taxon>
    </lineage>
</organism>